<reference evidence="1 2" key="1">
    <citation type="journal article" date="2022" name="BMC Genomics">
        <title>Comparative genome analysis of mycobacteria focusing on tRNA and non-coding RNA.</title>
        <authorList>
            <person name="Behra P.R.K."/>
            <person name="Pettersson B.M.F."/>
            <person name="Ramesh M."/>
            <person name="Das S."/>
            <person name="Dasgupta S."/>
            <person name="Kirsebom L.A."/>
        </authorList>
    </citation>
    <scope>NUCLEOTIDE SEQUENCE [LARGE SCALE GENOMIC DNA]</scope>
    <source>
        <strain evidence="1 2">DSM 44078</strain>
    </source>
</reference>
<comment type="caution">
    <text evidence="1">The sequence shown here is derived from an EMBL/GenBank/DDBJ whole genome shotgun (WGS) entry which is preliminary data.</text>
</comment>
<evidence type="ECO:0000313" key="1">
    <source>
        <dbReference type="EMBL" id="MCV7227683.1"/>
    </source>
</evidence>
<accession>A0ABT3CDX0</accession>
<protein>
    <submittedName>
        <fullName evidence="1">Uncharacterized protein</fullName>
    </submittedName>
</protein>
<dbReference type="Proteomes" id="UP001526201">
    <property type="component" value="Unassembled WGS sequence"/>
</dbReference>
<organism evidence="1 2">
    <name type="scientific">Mycolicibacterium komossense</name>
    <dbReference type="NCBI Taxonomy" id="1779"/>
    <lineage>
        <taxon>Bacteria</taxon>
        <taxon>Bacillati</taxon>
        <taxon>Actinomycetota</taxon>
        <taxon>Actinomycetes</taxon>
        <taxon>Mycobacteriales</taxon>
        <taxon>Mycobacteriaceae</taxon>
        <taxon>Mycolicibacterium</taxon>
    </lineage>
</organism>
<dbReference type="RefSeq" id="WP_264068679.1">
    <property type="nucleotide sequence ID" value="NZ_JACKTY010000030.1"/>
</dbReference>
<proteinExistence type="predicted"/>
<name>A0ABT3CDX0_9MYCO</name>
<dbReference type="EMBL" id="JACKTY010000030">
    <property type="protein sequence ID" value="MCV7227683.1"/>
    <property type="molecule type" value="Genomic_DNA"/>
</dbReference>
<gene>
    <name evidence="1" type="ORF">H7J73_16785</name>
</gene>
<keyword evidence="2" id="KW-1185">Reference proteome</keyword>
<sequence>MRVGPASWKVTDLPGYDCHPMPTLDRHVSSRMELQVDVLLGLEASAIGKALKRAGVTLRTPVADRCHGEQSG</sequence>
<evidence type="ECO:0000313" key="2">
    <source>
        <dbReference type="Proteomes" id="UP001526201"/>
    </source>
</evidence>